<dbReference type="InterPro" id="IPR008937">
    <property type="entry name" value="Ras-like_GEF"/>
</dbReference>
<dbReference type="Pfam" id="PF00617">
    <property type="entry name" value="RasGEF"/>
    <property type="match status" value="1"/>
</dbReference>
<dbReference type="GO" id="GO:0005085">
    <property type="term" value="F:guanyl-nucleotide exchange factor activity"/>
    <property type="evidence" value="ECO:0007669"/>
    <property type="project" value="UniProtKB-KW"/>
</dbReference>
<evidence type="ECO:0000259" key="4">
    <source>
        <dbReference type="PROSITE" id="PS50009"/>
    </source>
</evidence>
<dbReference type="SUPFAM" id="SSF48366">
    <property type="entry name" value="Ras GEF"/>
    <property type="match status" value="1"/>
</dbReference>
<reference evidence="5" key="4">
    <citation type="submission" date="2025-09" db="UniProtKB">
        <authorList>
            <consortium name="Ensembl"/>
        </authorList>
    </citation>
    <scope>IDENTIFICATION</scope>
    <source>
        <strain evidence="5">HSOK</strain>
    </source>
</reference>
<dbReference type="PANTHER" id="PTHR23113:SF197">
    <property type="entry name" value="RAS-GEF DOMAIN-CONTAINING FAMILY MEMBER 1B"/>
    <property type="match status" value="1"/>
</dbReference>
<dbReference type="CDD" id="cd00155">
    <property type="entry name" value="RasGEF"/>
    <property type="match status" value="1"/>
</dbReference>
<evidence type="ECO:0000256" key="2">
    <source>
        <dbReference type="PROSITE-ProRule" id="PRU00168"/>
    </source>
</evidence>
<dbReference type="Proteomes" id="UP000265200">
    <property type="component" value="Chromosome 12"/>
</dbReference>
<reference evidence="5 6" key="2">
    <citation type="submission" date="2017-04" db="EMBL/GenBank/DDBJ databases">
        <title>CpG methylation of centromeres and impact of large insertions on vertebrate speciation.</title>
        <authorList>
            <person name="Ichikawa K."/>
            <person name="Yoshimura J."/>
            <person name="Morishita S."/>
        </authorList>
    </citation>
    <scope>NUCLEOTIDE SEQUENCE</scope>
    <source>
        <strain evidence="5 6">HSOK</strain>
    </source>
</reference>
<feature type="region of interest" description="Disordered" evidence="3">
    <location>
        <begin position="403"/>
        <end position="430"/>
    </location>
</feature>
<organism evidence="5 6">
    <name type="scientific">Oryzias latipes</name>
    <name type="common">Japanese rice fish</name>
    <name type="synonym">Japanese killifish</name>
    <dbReference type="NCBI Taxonomy" id="8090"/>
    <lineage>
        <taxon>Eukaryota</taxon>
        <taxon>Metazoa</taxon>
        <taxon>Chordata</taxon>
        <taxon>Craniata</taxon>
        <taxon>Vertebrata</taxon>
        <taxon>Euteleostomi</taxon>
        <taxon>Actinopterygii</taxon>
        <taxon>Neopterygii</taxon>
        <taxon>Teleostei</taxon>
        <taxon>Neoteleostei</taxon>
        <taxon>Acanthomorphata</taxon>
        <taxon>Ovalentaria</taxon>
        <taxon>Atherinomorphae</taxon>
        <taxon>Beloniformes</taxon>
        <taxon>Adrianichthyidae</taxon>
        <taxon>Oryziinae</taxon>
        <taxon>Oryzias</taxon>
    </lineage>
</organism>
<dbReference type="PROSITE" id="PS00720">
    <property type="entry name" value="RASGEF"/>
    <property type="match status" value="1"/>
</dbReference>
<keyword evidence="1 2" id="KW-0344">Guanine-nucleotide releasing factor</keyword>
<reference key="1">
    <citation type="journal article" date="2007" name="Nature">
        <title>The medaka draft genome and insights into vertebrate genome evolution.</title>
        <authorList>
            <person name="Kasahara M."/>
            <person name="Naruse K."/>
            <person name="Sasaki S."/>
            <person name="Nakatani Y."/>
            <person name="Qu W."/>
            <person name="Ahsan B."/>
            <person name="Yamada T."/>
            <person name="Nagayasu Y."/>
            <person name="Doi K."/>
            <person name="Kasai Y."/>
            <person name="Jindo T."/>
            <person name="Kobayashi D."/>
            <person name="Shimada A."/>
            <person name="Toyoda A."/>
            <person name="Kuroki Y."/>
            <person name="Fujiyama A."/>
            <person name="Sasaki T."/>
            <person name="Shimizu A."/>
            <person name="Asakawa S."/>
            <person name="Shimizu N."/>
            <person name="Hashimoto S."/>
            <person name="Yang J."/>
            <person name="Lee Y."/>
            <person name="Matsushima K."/>
            <person name="Sugano S."/>
            <person name="Sakaizumi M."/>
            <person name="Narita T."/>
            <person name="Ohishi K."/>
            <person name="Haga S."/>
            <person name="Ohta F."/>
            <person name="Nomoto H."/>
            <person name="Nogata K."/>
            <person name="Morishita T."/>
            <person name="Endo T."/>
            <person name="Shin-I T."/>
            <person name="Takeda H."/>
            <person name="Morishita S."/>
            <person name="Kohara Y."/>
        </authorList>
    </citation>
    <scope>NUCLEOTIDE SEQUENCE [LARGE SCALE GENOMIC DNA]</scope>
    <source>
        <strain>Hd-rR</strain>
    </source>
</reference>
<feature type="domain" description="Ras-GEF" evidence="4">
    <location>
        <begin position="165"/>
        <end position="407"/>
    </location>
</feature>
<evidence type="ECO:0000256" key="3">
    <source>
        <dbReference type="SAM" id="MobiDB-lite"/>
    </source>
</evidence>
<reference evidence="5" key="3">
    <citation type="submission" date="2025-08" db="UniProtKB">
        <authorList>
            <consortium name="Ensembl"/>
        </authorList>
    </citation>
    <scope>IDENTIFICATION</scope>
    <source>
        <strain evidence="5">HSOK</strain>
    </source>
</reference>
<dbReference type="PANTHER" id="PTHR23113">
    <property type="entry name" value="GUANINE NUCLEOTIDE EXCHANGE FACTOR"/>
    <property type="match status" value="1"/>
</dbReference>
<feature type="compositionally biased region" description="Basic and acidic residues" evidence="3">
    <location>
        <begin position="407"/>
        <end position="417"/>
    </location>
</feature>
<evidence type="ECO:0000313" key="6">
    <source>
        <dbReference type="Proteomes" id="UP000265200"/>
    </source>
</evidence>
<dbReference type="SMART" id="SM00147">
    <property type="entry name" value="RasGEF"/>
    <property type="match status" value="1"/>
</dbReference>
<name>A0A3P9GX06_ORYLA</name>
<dbReference type="Ensembl" id="ENSORLT00015014903.1">
    <property type="protein sequence ID" value="ENSORLP00015000104.1"/>
    <property type="gene ID" value="ENSORLG00015023202.1"/>
</dbReference>
<dbReference type="AlphaFoldDB" id="A0A3P9GX06"/>
<proteinExistence type="predicted"/>
<dbReference type="InterPro" id="IPR023578">
    <property type="entry name" value="Ras_GEF_dom_sf"/>
</dbReference>
<dbReference type="Gene3D" id="1.10.840.10">
    <property type="entry name" value="Ras guanine-nucleotide exchange factors catalytic domain"/>
    <property type="match status" value="1"/>
</dbReference>
<evidence type="ECO:0000313" key="5">
    <source>
        <dbReference type="Ensembl" id="ENSORLP00015000104.1"/>
    </source>
</evidence>
<dbReference type="GO" id="GO:0007264">
    <property type="term" value="P:small GTPase-mediated signal transduction"/>
    <property type="evidence" value="ECO:0007669"/>
    <property type="project" value="InterPro"/>
</dbReference>
<dbReference type="InterPro" id="IPR001895">
    <property type="entry name" value="RASGEF_cat_dom"/>
</dbReference>
<dbReference type="InterPro" id="IPR019804">
    <property type="entry name" value="Ras_G-nucl-exch_fac_CS"/>
</dbReference>
<dbReference type="PROSITE" id="PS50009">
    <property type="entry name" value="RASGEF_CAT"/>
    <property type="match status" value="1"/>
</dbReference>
<dbReference type="InterPro" id="IPR036964">
    <property type="entry name" value="RASGEF_cat_dom_sf"/>
</dbReference>
<accession>A0A3P9GX06</accession>
<protein>
    <submittedName>
        <fullName evidence="5">RasGEF domain family, member 1Bb</fullName>
    </submittedName>
</protein>
<sequence length="430" mass="49685">MPPTTPYAGKFNSSSAKSRLYGQGITASYGEMCYHDNSLVSASLEALIQHLVPTVDYYPDIRFREVAPKLVQLLTEWTETFPYDFRDERMMRCLKDMTQHVSRGDEYSWRAMQQMTQRLIKRLSALGQYEEAVAALNAAAEERPTSLKNKQAAAQRSDILSVCDDAFILAQQLTHIELDRLSFIGPEEFIQTFALKDPMENHKRKTSNLEAYVSWFNRLSFLVATEICMPAKKKQRARIIEFFIDVAQECFNIGNFNSLMAIITGMNMNPVSRLKKTWSKVNTDKFEILEHQMDPSSNFSNYRTALRGATQRSETAHSSQEKIVIPFFSLLIKDIYFLNEGCASRLPNGHINFEKLWELAKQVSEFLVWRQVVCPFDRDRRVLQYLVTTPILTEDELHLASFESEGPENHMEKDSRRSLRSSLLHRENRS</sequence>
<evidence type="ECO:0000256" key="1">
    <source>
        <dbReference type="ARBA" id="ARBA00022658"/>
    </source>
</evidence>